<evidence type="ECO:0000256" key="1">
    <source>
        <dbReference type="SAM" id="MobiDB-lite"/>
    </source>
</evidence>
<dbReference type="Proteomes" id="UP000315471">
    <property type="component" value="Unassembled WGS sequence"/>
</dbReference>
<feature type="region of interest" description="Disordered" evidence="1">
    <location>
        <begin position="161"/>
        <end position="196"/>
    </location>
</feature>
<gene>
    <name evidence="2" type="ORF">Q31b_09010</name>
</gene>
<evidence type="ECO:0000313" key="3">
    <source>
        <dbReference type="Proteomes" id="UP000315471"/>
    </source>
</evidence>
<accession>A0A5C6EB26</accession>
<evidence type="ECO:0000313" key="2">
    <source>
        <dbReference type="EMBL" id="TWU45725.1"/>
    </source>
</evidence>
<protein>
    <submittedName>
        <fullName evidence="2">Uncharacterized protein</fullName>
    </submittedName>
</protein>
<name>A0A5C6EB26_9BACT</name>
<dbReference type="AlphaFoldDB" id="A0A5C6EB26"/>
<reference evidence="2 3" key="1">
    <citation type="submission" date="2019-02" db="EMBL/GenBank/DDBJ databases">
        <title>Deep-cultivation of Planctomycetes and their phenomic and genomic characterization uncovers novel biology.</title>
        <authorList>
            <person name="Wiegand S."/>
            <person name="Jogler M."/>
            <person name="Boedeker C."/>
            <person name="Pinto D."/>
            <person name="Vollmers J."/>
            <person name="Rivas-Marin E."/>
            <person name="Kohn T."/>
            <person name="Peeters S.H."/>
            <person name="Heuer A."/>
            <person name="Rast P."/>
            <person name="Oberbeckmann S."/>
            <person name="Bunk B."/>
            <person name="Jeske O."/>
            <person name="Meyerdierks A."/>
            <person name="Storesund J.E."/>
            <person name="Kallscheuer N."/>
            <person name="Luecker S."/>
            <person name="Lage O.M."/>
            <person name="Pohl T."/>
            <person name="Merkel B.J."/>
            <person name="Hornburger P."/>
            <person name="Mueller R.-W."/>
            <person name="Bruemmer F."/>
            <person name="Labrenz M."/>
            <person name="Spormann A.M."/>
            <person name="Op Den Camp H."/>
            <person name="Overmann J."/>
            <person name="Amann R."/>
            <person name="Jetten M.S.M."/>
            <person name="Mascher T."/>
            <person name="Medema M.H."/>
            <person name="Devos D.P."/>
            <person name="Kaster A.-K."/>
            <person name="Ovreas L."/>
            <person name="Rohde M."/>
            <person name="Galperin M.Y."/>
            <person name="Jogler C."/>
        </authorList>
    </citation>
    <scope>NUCLEOTIDE SEQUENCE [LARGE SCALE GENOMIC DNA]</scope>
    <source>
        <strain evidence="2 3">Q31b</strain>
    </source>
</reference>
<organism evidence="2 3">
    <name type="scientific">Novipirellula aureliae</name>
    <dbReference type="NCBI Taxonomy" id="2527966"/>
    <lineage>
        <taxon>Bacteria</taxon>
        <taxon>Pseudomonadati</taxon>
        <taxon>Planctomycetota</taxon>
        <taxon>Planctomycetia</taxon>
        <taxon>Pirellulales</taxon>
        <taxon>Pirellulaceae</taxon>
        <taxon>Novipirellula</taxon>
    </lineage>
</organism>
<proteinExistence type="predicted"/>
<keyword evidence="3" id="KW-1185">Reference proteome</keyword>
<sequence length="447" mass="49986">MSAFDRISIFDFLFWKTHYLKVCEMMMTATRHWLLGPLLCTGLASAGWTQTFEAVMPDGNVTAKMEVHEGRLLIRQQNGPSFLYEREPQFDSVDGSFIGYFHPKLNRVLRMPRSGNGSMMMADLDDVHPRYQASNFVTRPVAVASPPDRLREEGAAHLGQALQRRPNQGFRPGAGNRPNNQPRQGDGKWHAQPPHFARGQGRAYRHQNGYGHHGFVPIYTPNVYWLNPLPGFWPGGSFYSSNVYGHGYYGGFFSGTVLNVGNVYANPSPMFSPRFAPQSVVVDTRVVPGTPLPPVKLGLRNGSDRELIVTILDTKAGGQPHQIRIPAGGVSEQTFERDSTDKRIQTYETILPNGEYDEHQVTTLLPPAVRYELVVHTRQIQSIAIDRTGKSPNVIEDVNYQGKGVGRFTLPPGDQLRSATIDVYRVARSRNQPPGMIEPLLDPTMFD</sequence>
<comment type="caution">
    <text evidence="2">The sequence shown here is derived from an EMBL/GenBank/DDBJ whole genome shotgun (WGS) entry which is preliminary data.</text>
</comment>
<dbReference type="EMBL" id="SJPY01000001">
    <property type="protein sequence ID" value="TWU45725.1"/>
    <property type="molecule type" value="Genomic_DNA"/>
</dbReference>